<evidence type="ECO:0000256" key="5">
    <source>
        <dbReference type="HAMAP-Rule" id="MF_00120"/>
    </source>
</evidence>
<feature type="active site" description="Acyl-ester intermediate" evidence="5">
    <location>
        <position position="169"/>
    </location>
</feature>
<feature type="domain" description="Amidase" evidence="6">
    <location>
        <begin position="17"/>
        <end position="454"/>
    </location>
</feature>
<dbReference type="GO" id="GO:0006412">
    <property type="term" value="P:translation"/>
    <property type="evidence" value="ECO:0007669"/>
    <property type="project" value="UniProtKB-UniRule"/>
</dbReference>
<comment type="function">
    <text evidence="5">Allows the formation of correctly charged Gln-tRNA(Gln) through the transamidation of misacylated Glu-tRNA(Gln) in organisms which lack glutaminyl-tRNA synthetase. The reaction takes place in the presence of glutamine and ATP through an activated gamma-phospho-Glu-tRNA(Gln).</text>
</comment>
<evidence type="ECO:0000256" key="2">
    <source>
        <dbReference type="ARBA" id="ARBA00022741"/>
    </source>
</evidence>
<dbReference type="GO" id="GO:0005524">
    <property type="term" value="F:ATP binding"/>
    <property type="evidence" value="ECO:0007669"/>
    <property type="project" value="UniProtKB-KW"/>
</dbReference>
<dbReference type="InterPro" id="IPR004412">
    <property type="entry name" value="GatA"/>
</dbReference>
<name>A0A1F6WWY8_9BACT</name>
<dbReference type="GO" id="GO:0030956">
    <property type="term" value="C:glutamyl-tRNA(Gln) amidotransferase complex"/>
    <property type="evidence" value="ECO:0007669"/>
    <property type="project" value="InterPro"/>
</dbReference>
<dbReference type="SUPFAM" id="SSF75304">
    <property type="entry name" value="Amidase signature (AS) enzymes"/>
    <property type="match status" value="1"/>
</dbReference>
<evidence type="ECO:0000259" key="6">
    <source>
        <dbReference type="Pfam" id="PF01425"/>
    </source>
</evidence>
<comment type="similarity">
    <text evidence="5">Belongs to the amidase family. GatA subfamily.</text>
</comment>
<dbReference type="InterPro" id="IPR000120">
    <property type="entry name" value="Amidase"/>
</dbReference>
<dbReference type="EC" id="6.3.5.7" evidence="5"/>
<keyword evidence="3 5" id="KW-0067">ATP-binding</keyword>
<evidence type="ECO:0000256" key="1">
    <source>
        <dbReference type="ARBA" id="ARBA00022598"/>
    </source>
</evidence>
<comment type="subunit">
    <text evidence="5">Heterotrimer of A, B and C subunits.</text>
</comment>
<dbReference type="GO" id="GO:0050567">
    <property type="term" value="F:glutaminyl-tRNA synthase (glutamine-hydrolyzing) activity"/>
    <property type="evidence" value="ECO:0007669"/>
    <property type="project" value="UniProtKB-UniRule"/>
</dbReference>
<keyword evidence="1 5" id="KW-0436">Ligase</keyword>
<dbReference type="NCBIfam" id="TIGR00132">
    <property type="entry name" value="gatA"/>
    <property type="match status" value="1"/>
</dbReference>
<accession>A0A1F6WWY8</accession>
<evidence type="ECO:0000256" key="4">
    <source>
        <dbReference type="ARBA" id="ARBA00022917"/>
    </source>
</evidence>
<feature type="active site" description="Charge relay system" evidence="5">
    <location>
        <position position="145"/>
    </location>
</feature>
<keyword evidence="4 5" id="KW-0648">Protein biosynthesis</keyword>
<evidence type="ECO:0000313" key="8">
    <source>
        <dbReference type="Proteomes" id="UP000176187"/>
    </source>
</evidence>
<dbReference type="STRING" id="1801774.A3A05_01860"/>
<reference evidence="7 8" key="1">
    <citation type="journal article" date="2016" name="Nat. Commun.">
        <title>Thousands of microbial genomes shed light on interconnected biogeochemical processes in an aquifer system.</title>
        <authorList>
            <person name="Anantharaman K."/>
            <person name="Brown C.T."/>
            <person name="Hug L.A."/>
            <person name="Sharon I."/>
            <person name="Castelle C.J."/>
            <person name="Probst A.J."/>
            <person name="Thomas B.C."/>
            <person name="Singh A."/>
            <person name="Wilkins M.J."/>
            <person name="Karaoz U."/>
            <person name="Brodie E.L."/>
            <person name="Williams K.H."/>
            <person name="Hubbard S.S."/>
            <person name="Banfield J.F."/>
        </authorList>
    </citation>
    <scope>NUCLEOTIDE SEQUENCE [LARGE SCALE GENOMIC DNA]</scope>
</reference>
<keyword evidence="2 5" id="KW-0547">Nucleotide-binding</keyword>
<dbReference type="AlphaFoldDB" id="A0A1F6WWY8"/>
<feature type="active site" description="Charge relay system" evidence="5">
    <location>
        <position position="70"/>
    </location>
</feature>
<organism evidence="7 8">
    <name type="scientific">Candidatus Nomurabacteria bacterium RIFCSPLOWO2_01_FULL_41_12</name>
    <dbReference type="NCBI Taxonomy" id="1801774"/>
    <lineage>
        <taxon>Bacteria</taxon>
        <taxon>Candidatus Nomuraibacteriota</taxon>
    </lineage>
</organism>
<gene>
    <name evidence="5" type="primary">gatA</name>
    <name evidence="7" type="ORF">A3A05_01860</name>
</gene>
<sequence>MEKTHDSFKNGVFTCTELVSEYLKVIKEKNDELNVYLEIFSDVLEQAKKADEKFADGSFTLMTGIPIAIKDNILFQGHIASSGSNILKNYTAVYNSTVVKKLKDAGAVIIGRTNMDDGAMGVSTETSAYGVTKNPHDISRVPGGSSGGSTASIAADMALVALGSDTGGSCRQPAAFCGVVGLKPTYGSVSRYGLISMGSSLDVIGAIGKNISDVKIVFDFIAGQDKMDSTSIPLDFYKKKTIDRPTIGVPRAFISEGVDPRVLLNFEEKIKKLQSLNYTVKDVELPYAKYSVPAYYVVTPAEISANLARLDGMRYGYSAEGGNLMEVYKKSRGKGFGREVRRRILLGTYVLSHGYHDAYYNKANAVRELIINDYSKAFKKVDLILTPTTTGPAFKIGEKVNDPVKMYLEDIFTGPANMAGLPAISIPSGFVEEGEKKLPLGIQFMAPHGREDLLFQIGKEFESIKDGP</sequence>
<protein>
    <recommendedName>
        <fullName evidence="5">Glutamyl-tRNA(Gln) amidotransferase subunit A</fullName>
        <shortName evidence="5">Glu-ADT subunit A</shortName>
        <ecNumber evidence="5">6.3.5.7</ecNumber>
    </recommendedName>
</protein>
<dbReference type="Gene3D" id="3.90.1300.10">
    <property type="entry name" value="Amidase signature (AS) domain"/>
    <property type="match status" value="1"/>
</dbReference>
<dbReference type="Proteomes" id="UP000176187">
    <property type="component" value="Unassembled WGS sequence"/>
</dbReference>
<dbReference type="Pfam" id="PF01425">
    <property type="entry name" value="Amidase"/>
    <property type="match status" value="1"/>
</dbReference>
<dbReference type="InterPro" id="IPR036928">
    <property type="entry name" value="AS_sf"/>
</dbReference>
<dbReference type="HAMAP" id="MF_00120">
    <property type="entry name" value="GatA"/>
    <property type="match status" value="1"/>
</dbReference>
<comment type="catalytic activity">
    <reaction evidence="5">
        <text>L-glutamyl-tRNA(Gln) + L-glutamine + ATP + H2O = L-glutaminyl-tRNA(Gln) + L-glutamate + ADP + phosphate + H(+)</text>
        <dbReference type="Rhea" id="RHEA:17521"/>
        <dbReference type="Rhea" id="RHEA-COMP:9681"/>
        <dbReference type="Rhea" id="RHEA-COMP:9684"/>
        <dbReference type="ChEBI" id="CHEBI:15377"/>
        <dbReference type="ChEBI" id="CHEBI:15378"/>
        <dbReference type="ChEBI" id="CHEBI:29985"/>
        <dbReference type="ChEBI" id="CHEBI:30616"/>
        <dbReference type="ChEBI" id="CHEBI:43474"/>
        <dbReference type="ChEBI" id="CHEBI:58359"/>
        <dbReference type="ChEBI" id="CHEBI:78520"/>
        <dbReference type="ChEBI" id="CHEBI:78521"/>
        <dbReference type="ChEBI" id="CHEBI:456216"/>
        <dbReference type="EC" id="6.3.5.7"/>
    </reaction>
</comment>
<evidence type="ECO:0000313" key="7">
    <source>
        <dbReference type="EMBL" id="OGI86406.1"/>
    </source>
</evidence>
<dbReference type="InterPro" id="IPR023631">
    <property type="entry name" value="Amidase_dom"/>
</dbReference>
<proteinExistence type="inferred from homology"/>
<evidence type="ECO:0000256" key="3">
    <source>
        <dbReference type="ARBA" id="ARBA00022840"/>
    </source>
</evidence>
<comment type="caution">
    <text evidence="7">The sequence shown here is derived from an EMBL/GenBank/DDBJ whole genome shotgun (WGS) entry which is preliminary data.</text>
</comment>
<dbReference type="PANTHER" id="PTHR11895:SF151">
    <property type="entry name" value="GLUTAMYL-TRNA(GLN) AMIDOTRANSFERASE SUBUNIT A"/>
    <property type="match status" value="1"/>
</dbReference>
<dbReference type="PANTHER" id="PTHR11895">
    <property type="entry name" value="TRANSAMIDASE"/>
    <property type="match status" value="1"/>
</dbReference>
<dbReference type="EMBL" id="MFUY01000007">
    <property type="protein sequence ID" value="OGI86406.1"/>
    <property type="molecule type" value="Genomic_DNA"/>
</dbReference>